<dbReference type="InterPro" id="IPR015422">
    <property type="entry name" value="PyrdxlP-dep_Trfase_small"/>
</dbReference>
<keyword evidence="3" id="KW-0032">Aminotransferase</keyword>
<accession>A0A166EJ01</accession>
<dbReference type="PANTHER" id="PTHR43795:SF22">
    <property type="entry name" value="TRYPTOPHAN AMINOTRANSFERASE-RELATED PROTEIN 2"/>
    <property type="match status" value="1"/>
</dbReference>
<evidence type="ECO:0000313" key="6">
    <source>
        <dbReference type="EMBL" id="KZN06628.1"/>
    </source>
</evidence>
<dbReference type="Gene3D" id="3.40.640.10">
    <property type="entry name" value="Type I PLP-dependent aspartate aminotransferase-like (Major domain)"/>
    <property type="match status" value="2"/>
</dbReference>
<evidence type="ECO:0000256" key="2">
    <source>
        <dbReference type="ARBA" id="ARBA00006312"/>
    </source>
</evidence>
<proteinExistence type="inferred from homology"/>
<dbReference type="OMA" id="EHTEKFD"/>
<gene>
    <name evidence="6" type="ORF">DCAR_007465</name>
</gene>
<dbReference type="SUPFAM" id="SSF53383">
    <property type="entry name" value="PLP-dependent transferases"/>
    <property type="match status" value="1"/>
</dbReference>
<dbReference type="Gene3D" id="2.10.25.30">
    <property type="entry name" value="EGF-like, alliinase"/>
    <property type="match status" value="1"/>
</dbReference>
<evidence type="ECO:0000259" key="5">
    <source>
        <dbReference type="Pfam" id="PF04864"/>
    </source>
</evidence>
<dbReference type="PANTHER" id="PTHR43795">
    <property type="entry name" value="BIFUNCTIONAL ASPARTATE AMINOTRANSFERASE AND GLUTAMATE/ASPARTATE-PREPHENATE AMINOTRANSFERASE-RELATED"/>
    <property type="match status" value="1"/>
</dbReference>
<reference evidence="6" key="1">
    <citation type="journal article" date="2016" name="Nat. Genet.">
        <title>A high-quality carrot genome assembly provides new insights into carotenoid accumulation and asterid genome evolution.</title>
        <authorList>
            <person name="Iorizzo M."/>
            <person name="Ellison S."/>
            <person name="Senalik D."/>
            <person name="Zeng P."/>
            <person name="Satapoomin P."/>
            <person name="Huang J."/>
            <person name="Bowman M."/>
            <person name="Iovene M."/>
            <person name="Sanseverino W."/>
            <person name="Cavagnaro P."/>
            <person name="Yildiz M."/>
            <person name="Macko-Podgorni A."/>
            <person name="Moranska E."/>
            <person name="Grzebelus E."/>
            <person name="Grzebelus D."/>
            <person name="Ashrafi H."/>
            <person name="Zheng Z."/>
            <person name="Cheng S."/>
            <person name="Spooner D."/>
            <person name="Van Deynze A."/>
            <person name="Simon P."/>
        </authorList>
    </citation>
    <scope>NUCLEOTIDE SEQUENCE [LARGE SCALE GENOMIC DNA]</scope>
    <source>
        <tissue evidence="6">Leaf</tissue>
    </source>
</reference>
<dbReference type="InterPro" id="IPR015421">
    <property type="entry name" value="PyrdxlP-dep_Trfase_major"/>
</dbReference>
<dbReference type="Pfam" id="PF04864">
    <property type="entry name" value="Alliinase_C"/>
    <property type="match status" value="1"/>
</dbReference>
<dbReference type="GO" id="GO:0016846">
    <property type="term" value="F:carbon-sulfur lyase activity"/>
    <property type="evidence" value="ECO:0007669"/>
    <property type="project" value="InterPro"/>
</dbReference>
<name>A0A166EJ01_DAUCS</name>
<dbReference type="Gramene" id="KZN06628">
    <property type="protein sequence ID" value="KZN06628"/>
    <property type="gene ID" value="DCAR_007465"/>
</dbReference>
<organism evidence="6">
    <name type="scientific">Daucus carota subsp. sativus</name>
    <name type="common">Carrot</name>
    <dbReference type="NCBI Taxonomy" id="79200"/>
    <lineage>
        <taxon>Eukaryota</taxon>
        <taxon>Viridiplantae</taxon>
        <taxon>Streptophyta</taxon>
        <taxon>Embryophyta</taxon>
        <taxon>Tracheophyta</taxon>
        <taxon>Spermatophyta</taxon>
        <taxon>Magnoliopsida</taxon>
        <taxon>eudicotyledons</taxon>
        <taxon>Gunneridae</taxon>
        <taxon>Pentapetalae</taxon>
        <taxon>asterids</taxon>
        <taxon>campanulids</taxon>
        <taxon>Apiales</taxon>
        <taxon>Apiaceae</taxon>
        <taxon>Apioideae</taxon>
        <taxon>Scandiceae</taxon>
        <taxon>Daucinae</taxon>
        <taxon>Daucus</taxon>
        <taxon>Daucus sect. Daucus</taxon>
    </lineage>
</organism>
<dbReference type="STRING" id="79200.A0A166EJ01"/>
<comment type="caution">
    <text evidence="6">The sequence shown here is derived from an EMBL/GenBank/DDBJ whole genome shotgun (WGS) entry which is preliminary data.</text>
</comment>
<dbReference type="InterPro" id="IPR037029">
    <property type="entry name" value="Alliinase_N_sf"/>
</dbReference>
<dbReference type="InterPro" id="IPR015424">
    <property type="entry name" value="PyrdxlP-dep_Trfase"/>
</dbReference>
<protein>
    <recommendedName>
        <fullName evidence="5">Alliinase C-terminal domain-containing protein</fullName>
    </recommendedName>
</protein>
<dbReference type="Gene3D" id="3.90.1150.10">
    <property type="entry name" value="Aspartate Aminotransferase, domain 1"/>
    <property type="match status" value="1"/>
</dbReference>
<keyword evidence="3" id="KW-0808">Transferase</keyword>
<sequence length="384" mass="42983">MGKGNKSLVGYDWKVFLVLAVSLNIVLISKVVYQRDGGQENKIGMLCVDAESGKYGDVHVETPSPTTISSNDVHNDVGDVGDGADHSDAHVIIDLDHGNPTMYEEYWRQMGDKTTIVIPGWQFISYFSDKNNICWFMEPDFAKAAIRLHNLVGNAATQDRYMVVGTGSSQLYQAVLYALTATDNSKPMSVVSAAPFYSAYPVLTDLLKSGLHKWAGDAWALVKDPEIAKKMTRYIEISTIGVSKDSQLRAAKILQTLSDQYNTTNNAEGKERFFDYSYNVMLKRWKELRAAVDNNEKFSLPKFSPDNCTFRGQSFEPQPAFAWLKCEDESVDDCANFLRGHNILGRSGKYFGSSPKYVRISMTDSNYKFKILTKRLAGLKSLDI</sequence>
<comment type="similarity">
    <text evidence="2">Belongs to the alliinase family.</text>
</comment>
<dbReference type="AlphaFoldDB" id="A0A166EJ01"/>
<evidence type="ECO:0000256" key="4">
    <source>
        <dbReference type="ARBA" id="ARBA00022898"/>
    </source>
</evidence>
<keyword evidence="4" id="KW-0663">Pyridoxal phosphate</keyword>
<evidence type="ECO:0000256" key="1">
    <source>
        <dbReference type="ARBA" id="ARBA00001933"/>
    </source>
</evidence>
<dbReference type="InterPro" id="IPR050478">
    <property type="entry name" value="Ethylene_sulfur-biosynth"/>
</dbReference>
<dbReference type="EMBL" id="LNRQ01000002">
    <property type="protein sequence ID" value="KZN06628.1"/>
    <property type="molecule type" value="Genomic_DNA"/>
</dbReference>
<feature type="domain" description="Alliinase C-terminal" evidence="5">
    <location>
        <begin position="219"/>
        <end position="378"/>
    </location>
</feature>
<evidence type="ECO:0000256" key="3">
    <source>
        <dbReference type="ARBA" id="ARBA00022576"/>
    </source>
</evidence>
<dbReference type="GO" id="GO:0006520">
    <property type="term" value="P:amino acid metabolic process"/>
    <property type="evidence" value="ECO:0007669"/>
    <property type="project" value="TreeGrafter"/>
</dbReference>
<dbReference type="InterPro" id="IPR006948">
    <property type="entry name" value="Alliinase_C"/>
</dbReference>
<comment type="cofactor">
    <cofactor evidence="1">
        <name>pyridoxal 5'-phosphate</name>
        <dbReference type="ChEBI" id="CHEBI:597326"/>
    </cofactor>
</comment>
<dbReference type="GO" id="GO:0008483">
    <property type="term" value="F:transaminase activity"/>
    <property type="evidence" value="ECO:0007669"/>
    <property type="project" value="UniProtKB-KW"/>
</dbReference>